<gene>
    <name evidence="1" type="ORF">THII_1999</name>
</gene>
<dbReference type="STRING" id="40754.THII_1999"/>
<name>A0A090BV61_9GAMM</name>
<accession>A0A090BV61</accession>
<dbReference type="KEGG" id="tig:THII_1999"/>
<sequence>MTAITESPRRDYLARDYESLLAAMRALIPEQRPDWTDYRNEADLGNVLLQLFAQLGDGFSYYTDRLANESLLGTAQTRRSIIHQLRLVGYSLATATPAITQLTLTFPAPCNQTITLSKGDAFAMPSQNNQPPVRFEYLGENLEINCQRKQYVGIPVTEGYLIREEFLGTSTGTPNQRLRLAHARLILRPGVNNDIGLQVNQVPWTLRETLAFSRNQQTDFMIEIDEDDWATVIFGDGNFGAIPAAGAEIKATYRVGGGTHGNVAANTIQTILAPSPLTQLGVKVTNPQAATGGAERESIETAVLRAPAQFQRQQRAVAAVDYQTLAQNFSGVGKVRAVATAWNTVILYLAPAGGGLVSDVLKANLLAYFEDQRPVTTTIEIEAVDYVKIYVTAEIGIKTYYDPPKVKVQVQRVVGQLLAFNNVEFGQTLYLSKFYEAIEATEGVDYVTITEFRREIPSHTLNFTSTLTDHQITTSFEIQGKTPDTLELITVSAAAEITVAADADAIHQQIRQRAQQLPVLTPPLDVGQLSFYLEPFYQTIQALVGVEQVKVLALAYSTAWSPVTTSGKIELAAHEIPQIPSDSRYQSGINVIVLEEV</sequence>
<dbReference type="HOGENOM" id="CLU_032215_0_0_6"/>
<evidence type="ECO:0000313" key="2">
    <source>
        <dbReference type="Proteomes" id="UP000031623"/>
    </source>
</evidence>
<dbReference type="AlphaFoldDB" id="A0A090BV61"/>
<reference evidence="1 2" key="1">
    <citation type="journal article" date="2014" name="ISME J.">
        <title>Ecophysiology of Thioploca ingrica as revealed by the complete genome sequence supplemented with proteomic evidence.</title>
        <authorList>
            <person name="Kojima H."/>
            <person name="Ogura Y."/>
            <person name="Yamamoto N."/>
            <person name="Togashi T."/>
            <person name="Mori H."/>
            <person name="Watanabe T."/>
            <person name="Nemoto F."/>
            <person name="Kurokawa K."/>
            <person name="Hayashi T."/>
            <person name="Fukui M."/>
        </authorList>
    </citation>
    <scope>NUCLEOTIDE SEQUENCE [LARGE SCALE GENOMIC DNA]</scope>
</reference>
<dbReference type="EMBL" id="AP014633">
    <property type="protein sequence ID" value="BAP56296.1"/>
    <property type="molecule type" value="Genomic_DNA"/>
</dbReference>
<protein>
    <submittedName>
        <fullName evidence="1">Uncharacterized protein</fullName>
    </submittedName>
</protein>
<keyword evidence="2" id="KW-1185">Reference proteome</keyword>
<proteinExistence type="predicted"/>
<dbReference type="Proteomes" id="UP000031623">
    <property type="component" value="Chromosome"/>
</dbReference>
<dbReference type="OrthoDB" id="9796131at2"/>
<organism evidence="1 2">
    <name type="scientific">Thioploca ingrica</name>
    <dbReference type="NCBI Taxonomy" id="40754"/>
    <lineage>
        <taxon>Bacteria</taxon>
        <taxon>Pseudomonadati</taxon>
        <taxon>Pseudomonadota</taxon>
        <taxon>Gammaproteobacteria</taxon>
        <taxon>Thiotrichales</taxon>
        <taxon>Thiotrichaceae</taxon>
        <taxon>Thioploca</taxon>
    </lineage>
</organism>
<evidence type="ECO:0000313" key="1">
    <source>
        <dbReference type="EMBL" id="BAP56296.1"/>
    </source>
</evidence>